<keyword evidence="2" id="KW-1185">Reference proteome</keyword>
<dbReference type="AlphaFoldDB" id="A0A8X6SHC3"/>
<name>A0A8X6SHC3_TRICX</name>
<organism evidence="1 2">
    <name type="scientific">Trichonephila clavipes</name>
    <name type="common">Golden silk orbweaver</name>
    <name type="synonym">Nephila clavipes</name>
    <dbReference type="NCBI Taxonomy" id="2585209"/>
    <lineage>
        <taxon>Eukaryota</taxon>
        <taxon>Metazoa</taxon>
        <taxon>Ecdysozoa</taxon>
        <taxon>Arthropoda</taxon>
        <taxon>Chelicerata</taxon>
        <taxon>Arachnida</taxon>
        <taxon>Araneae</taxon>
        <taxon>Araneomorphae</taxon>
        <taxon>Entelegynae</taxon>
        <taxon>Araneoidea</taxon>
        <taxon>Nephilidae</taxon>
        <taxon>Trichonephila</taxon>
    </lineage>
</organism>
<evidence type="ECO:0000313" key="1">
    <source>
        <dbReference type="EMBL" id="GFY12196.1"/>
    </source>
</evidence>
<protein>
    <submittedName>
        <fullName evidence="1">Uncharacterized protein</fullName>
    </submittedName>
</protein>
<proteinExistence type="predicted"/>
<dbReference type="EMBL" id="BMAU01021311">
    <property type="protein sequence ID" value="GFY12196.1"/>
    <property type="molecule type" value="Genomic_DNA"/>
</dbReference>
<gene>
    <name evidence="1" type="ORF">TNCV_4934851</name>
</gene>
<dbReference type="Proteomes" id="UP000887159">
    <property type="component" value="Unassembled WGS sequence"/>
</dbReference>
<accession>A0A8X6SHC3</accession>
<sequence>MNHGRGSKVVKVLNHGCLVTCLWPVPLKTRGVGELYNLNLSRAQTSSRRCGVEVERGDASSDVTLAT</sequence>
<comment type="caution">
    <text evidence="1">The sequence shown here is derived from an EMBL/GenBank/DDBJ whole genome shotgun (WGS) entry which is preliminary data.</text>
</comment>
<evidence type="ECO:0000313" key="2">
    <source>
        <dbReference type="Proteomes" id="UP000887159"/>
    </source>
</evidence>
<reference evidence="1" key="1">
    <citation type="submission" date="2020-08" db="EMBL/GenBank/DDBJ databases">
        <title>Multicomponent nature underlies the extraordinary mechanical properties of spider dragline silk.</title>
        <authorList>
            <person name="Kono N."/>
            <person name="Nakamura H."/>
            <person name="Mori M."/>
            <person name="Yoshida Y."/>
            <person name="Ohtoshi R."/>
            <person name="Malay A.D."/>
            <person name="Moran D.A.P."/>
            <person name="Tomita M."/>
            <person name="Numata K."/>
            <person name="Arakawa K."/>
        </authorList>
    </citation>
    <scope>NUCLEOTIDE SEQUENCE</scope>
</reference>